<protein>
    <recommendedName>
        <fullName evidence="3">PsbP C-terminal domain-containing protein</fullName>
    </recommendedName>
</protein>
<evidence type="ECO:0000313" key="2">
    <source>
        <dbReference type="Proteomes" id="UP000177082"/>
    </source>
</evidence>
<dbReference type="Proteomes" id="UP000177082">
    <property type="component" value="Unassembled WGS sequence"/>
</dbReference>
<evidence type="ECO:0008006" key="3">
    <source>
        <dbReference type="Google" id="ProtNLM"/>
    </source>
</evidence>
<comment type="caution">
    <text evidence="1">The sequence shown here is derived from an EMBL/GenBank/DDBJ whole genome shotgun (WGS) entry which is preliminary data.</text>
</comment>
<evidence type="ECO:0000313" key="1">
    <source>
        <dbReference type="EMBL" id="OGM65214.1"/>
    </source>
</evidence>
<dbReference type="EMBL" id="MGHF01000002">
    <property type="protein sequence ID" value="OGM65214.1"/>
    <property type="molecule type" value="Genomic_DNA"/>
</dbReference>
<sequence>MLKNKSFYGLLGIVIILITIAVYASTNPKTPNTLSIPTSTPKISVKNTPEGWKTYTSQNLGFALAYPSLMEIREHEDGTVTFVLLGPTQSKGTEMYDGISINFSNQSFEGDFKEFIEKEWKLKKEDEIYTEVGEIKESDIAVKKGLTYSVSSLGNFDLIFIPTSDNKYLQITMLVEDPKNQGFEEISKKILDSLAIK</sequence>
<dbReference type="AlphaFoldDB" id="A0A1F8BMB5"/>
<dbReference type="STRING" id="1802519.A2961_00775"/>
<organism evidence="1 2">
    <name type="scientific">Candidatus Woesebacteria bacterium RIFCSPLOWO2_01_FULL_39_21</name>
    <dbReference type="NCBI Taxonomy" id="1802519"/>
    <lineage>
        <taxon>Bacteria</taxon>
        <taxon>Candidatus Woeseibacteriota</taxon>
    </lineage>
</organism>
<reference evidence="1 2" key="1">
    <citation type="journal article" date="2016" name="Nat. Commun.">
        <title>Thousands of microbial genomes shed light on interconnected biogeochemical processes in an aquifer system.</title>
        <authorList>
            <person name="Anantharaman K."/>
            <person name="Brown C.T."/>
            <person name="Hug L.A."/>
            <person name="Sharon I."/>
            <person name="Castelle C.J."/>
            <person name="Probst A.J."/>
            <person name="Thomas B.C."/>
            <person name="Singh A."/>
            <person name="Wilkins M.J."/>
            <person name="Karaoz U."/>
            <person name="Brodie E.L."/>
            <person name="Williams K.H."/>
            <person name="Hubbard S.S."/>
            <person name="Banfield J.F."/>
        </authorList>
    </citation>
    <scope>NUCLEOTIDE SEQUENCE [LARGE SCALE GENOMIC DNA]</scope>
</reference>
<name>A0A1F8BMB5_9BACT</name>
<gene>
    <name evidence="1" type="ORF">A2961_00775</name>
</gene>
<accession>A0A1F8BMB5</accession>
<proteinExistence type="predicted"/>